<gene>
    <name evidence="3" type="ORF">VTL71DRAFT_6754</name>
</gene>
<evidence type="ECO:0000259" key="2">
    <source>
        <dbReference type="Pfam" id="PF20150"/>
    </source>
</evidence>
<keyword evidence="4" id="KW-1185">Reference proteome</keyword>
<dbReference type="InterPro" id="IPR045518">
    <property type="entry name" value="2EXR"/>
</dbReference>
<dbReference type="EMBL" id="JAZHXI010000017">
    <property type="protein sequence ID" value="KAL2062488.1"/>
    <property type="molecule type" value="Genomic_DNA"/>
</dbReference>
<dbReference type="PANTHER" id="PTHR35910">
    <property type="entry name" value="2EXR DOMAIN-CONTAINING PROTEIN"/>
    <property type="match status" value="1"/>
</dbReference>
<evidence type="ECO:0000313" key="4">
    <source>
        <dbReference type="Proteomes" id="UP001595075"/>
    </source>
</evidence>
<dbReference type="Pfam" id="PF20150">
    <property type="entry name" value="2EXR"/>
    <property type="match status" value="1"/>
</dbReference>
<name>A0ABR4BXX0_9HELO</name>
<sequence length="408" mass="45948">MSVQTALGARHQNPPPPPPPPPLPRTYTPGIASRKSNVAGLALRKRFTCFSRLPLEIRLLIWEAVLPGPRLVNMRQRPVRKTFLDYKEEMGHEWPLLEDDTEDAQGSHELDDVRNAAARARDDISRSINTAGNVPIPFYEAHLLGIDSNYPPPSIMVVCRESCSVVLHHYTKSFSCMGSVPQTYFDFTRDTLYLHIDSFAYYRGDGIMTLDMVLDGLNGHSKITDSENLGRVQKLAITIPMHYSSRAQTEFLKSILVVFEGAKEISIIVDDQTVHFSAYGIHHPVDIDEQCIVNPVSFGKALIEYYRCRDDILSGKMRQLHIPITPEAKQVTSIVDTLRAQWKSSTTTEARQFPNIQPKILINPIDSRDLNRAVSLYNAALAHHEQKLREGREAAGICSDDDLSDDDF</sequence>
<evidence type="ECO:0000256" key="1">
    <source>
        <dbReference type="SAM" id="MobiDB-lite"/>
    </source>
</evidence>
<evidence type="ECO:0000313" key="3">
    <source>
        <dbReference type="EMBL" id="KAL2062488.1"/>
    </source>
</evidence>
<reference evidence="3 4" key="1">
    <citation type="journal article" date="2024" name="Commun. Biol.">
        <title>Comparative genomic analysis of thermophilic fungi reveals convergent evolutionary adaptations and gene losses.</title>
        <authorList>
            <person name="Steindorff A.S."/>
            <person name="Aguilar-Pontes M.V."/>
            <person name="Robinson A.J."/>
            <person name="Andreopoulos B."/>
            <person name="LaButti K."/>
            <person name="Kuo A."/>
            <person name="Mondo S."/>
            <person name="Riley R."/>
            <person name="Otillar R."/>
            <person name="Haridas S."/>
            <person name="Lipzen A."/>
            <person name="Grimwood J."/>
            <person name="Schmutz J."/>
            <person name="Clum A."/>
            <person name="Reid I.D."/>
            <person name="Moisan M.C."/>
            <person name="Butler G."/>
            <person name="Nguyen T.T.M."/>
            <person name="Dewar K."/>
            <person name="Conant G."/>
            <person name="Drula E."/>
            <person name="Henrissat B."/>
            <person name="Hansel C."/>
            <person name="Singer S."/>
            <person name="Hutchinson M.I."/>
            <person name="de Vries R.P."/>
            <person name="Natvig D.O."/>
            <person name="Powell A.J."/>
            <person name="Tsang A."/>
            <person name="Grigoriev I.V."/>
        </authorList>
    </citation>
    <scope>NUCLEOTIDE SEQUENCE [LARGE SCALE GENOMIC DNA]</scope>
    <source>
        <strain evidence="3 4">CBS 494.80</strain>
    </source>
</reference>
<feature type="region of interest" description="Disordered" evidence="1">
    <location>
        <begin position="1"/>
        <end position="29"/>
    </location>
</feature>
<feature type="compositionally biased region" description="Pro residues" evidence="1">
    <location>
        <begin position="13"/>
        <end position="24"/>
    </location>
</feature>
<dbReference type="Proteomes" id="UP001595075">
    <property type="component" value="Unassembled WGS sequence"/>
</dbReference>
<dbReference type="PANTHER" id="PTHR35910:SF6">
    <property type="entry name" value="2EXR DOMAIN-CONTAINING PROTEIN"/>
    <property type="match status" value="1"/>
</dbReference>
<feature type="domain" description="2EXR" evidence="2">
    <location>
        <begin position="47"/>
        <end position="192"/>
    </location>
</feature>
<comment type="caution">
    <text evidence="3">The sequence shown here is derived from an EMBL/GenBank/DDBJ whole genome shotgun (WGS) entry which is preliminary data.</text>
</comment>
<organism evidence="3 4">
    <name type="scientific">Oculimacula yallundae</name>
    <dbReference type="NCBI Taxonomy" id="86028"/>
    <lineage>
        <taxon>Eukaryota</taxon>
        <taxon>Fungi</taxon>
        <taxon>Dikarya</taxon>
        <taxon>Ascomycota</taxon>
        <taxon>Pezizomycotina</taxon>
        <taxon>Leotiomycetes</taxon>
        <taxon>Helotiales</taxon>
        <taxon>Ploettnerulaceae</taxon>
        <taxon>Oculimacula</taxon>
    </lineage>
</organism>
<proteinExistence type="predicted"/>
<protein>
    <recommendedName>
        <fullName evidence="2">2EXR domain-containing protein</fullName>
    </recommendedName>
</protein>
<accession>A0ABR4BXX0</accession>